<dbReference type="InterPro" id="IPR036097">
    <property type="entry name" value="HisK_dim/P_sf"/>
</dbReference>
<organism evidence="11 12">
    <name type="scientific">Pontibacter rugosus</name>
    <dbReference type="NCBI Taxonomy" id="1745966"/>
    <lineage>
        <taxon>Bacteria</taxon>
        <taxon>Pseudomonadati</taxon>
        <taxon>Bacteroidota</taxon>
        <taxon>Cytophagia</taxon>
        <taxon>Cytophagales</taxon>
        <taxon>Hymenobacteraceae</taxon>
        <taxon>Pontibacter</taxon>
    </lineage>
</organism>
<dbReference type="Pfam" id="PF00512">
    <property type="entry name" value="HisKA"/>
    <property type="match status" value="1"/>
</dbReference>
<dbReference type="Gene3D" id="1.10.287.130">
    <property type="match status" value="1"/>
</dbReference>
<dbReference type="SUPFAM" id="SSF47384">
    <property type="entry name" value="Homodimeric domain of signal transducing histidine kinase"/>
    <property type="match status" value="1"/>
</dbReference>
<dbReference type="Gene3D" id="1.25.40.10">
    <property type="entry name" value="Tetratricopeptide repeat domain"/>
    <property type="match status" value="1"/>
</dbReference>
<dbReference type="Pfam" id="PF13424">
    <property type="entry name" value="TPR_12"/>
    <property type="match status" value="1"/>
</dbReference>
<dbReference type="Pfam" id="PF02518">
    <property type="entry name" value="HATPase_c"/>
    <property type="match status" value="1"/>
</dbReference>
<keyword evidence="8" id="KW-0472">Membrane</keyword>
<dbReference type="InterPro" id="IPR003661">
    <property type="entry name" value="HisK_dim/P_dom"/>
</dbReference>
<evidence type="ECO:0000313" key="11">
    <source>
        <dbReference type="EMBL" id="MFD1187682.1"/>
    </source>
</evidence>
<evidence type="ECO:0000256" key="3">
    <source>
        <dbReference type="ARBA" id="ARBA00022553"/>
    </source>
</evidence>
<feature type="domain" description="Histidine kinase" evidence="10">
    <location>
        <begin position="427"/>
        <end position="642"/>
    </location>
</feature>
<feature type="repeat" description="TPR" evidence="7">
    <location>
        <begin position="159"/>
        <end position="192"/>
    </location>
</feature>
<keyword evidence="4" id="KW-0808">Transferase</keyword>
<accession>A0ABW3ST85</accession>
<sequence length="653" mass="72288">MRFYTSVLYCIIISFFPLSALAQTGSGQQGIADAAAYKTIDSLNTLAFKIKRNDVDHALTLLHKAASMSIKLEYKKGESVSYLNEAGIFQQNGYTEKAIALYYKSLGISQEIKDTLNVARASQQIGNALVEGGDLKGAEKLFKEAMKSYLVLGLKDDLVNVFNSLGLLYMAQEDFDASEEYFQSALHESQQQGYTYGLKKANFHLGLLHIKKHNLPKAKAFLYKALAIDEKNDDKYGLSLAKNKLAFIAAKENDFDQATKLAEDALQDAKAITASQLVIEAMETLALINKEQKKFEEVIKWQEALIKQQQETSAREKSFGLSFLEILEEKQQAQLASKKQALQAEQKTKEIFQVLEVAGLASIILLILAYLWYKNYAKAVKYSRELAAKNDVIEKNAHILDALNKSIIKQNISLEEANTMKGKLFSIISHDLRGPIASVKGVLDLIGRKPMSEAEIKRILAMLGHEVDVVMGMLNNLLAWSKAQLQGSVVALEPIEVHQLTGENIDFAAREAKQKEISLINEIPENMILMADKERLNFVLRNLLMNAIKFTYQGGSVRVHMQEGDDSVALVVTDNGKGIAPDNIPKLFTDKRFTTAGTAKEKGTGLGLVFSKDFVESLGGSIRVESIEGEGSSFFICLPKLVLDTVGEASVVF</sequence>
<keyword evidence="7" id="KW-0802">TPR repeat</keyword>
<evidence type="ECO:0000256" key="1">
    <source>
        <dbReference type="ARBA" id="ARBA00000085"/>
    </source>
</evidence>
<dbReference type="PROSITE" id="PS50005">
    <property type="entry name" value="TPR"/>
    <property type="match status" value="2"/>
</dbReference>
<dbReference type="SMART" id="SM00028">
    <property type="entry name" value="TPR"/>
    <property type="match status" value="4"/>
</dbReference>
<dbReference type="GO" id="GO:0005524">
    <property type="term" value="F:ATP binding"/>
    <property type="evidence" value="ECO:0007669"/>
    <property type="project" value="UniProtKB-KW"/>
</dbReference>
<dbReference type="SMART" id="SM00387">
    <property type="entry name" value="HATPase_c"/>
    <property type="match status" value="1"/>
</dbReference>
<feature type="chain" id="PRO_5046793631" description="histidine kinase" evidence="9">
    <location>
        <begin position="23"/>
        <end position="653"/>
    </location>
</feature>
<dbReference type="PROSITE" id="PS50109">
    <property type="entry name" value="HIS_KIN"/>
    <property type="match status" value="1"/>
</dbReference>
<evidence type="ECO:0000256" key="8">
    <source>
        <dbReference type="SAM" id="Phobius"/>
    </source>
</evidence>
<reference evidence="12" key="1">
    <citation type="journal article" date="2019" name="Int. J. Syst. Evol. Microbiol.">
        <title>The Global Catalogue of Microorganisms (GCM) 10K type strain sequencing project: providing services to taxonomists for standard genome sequencing and annotation.</title>
        <authorList>
            <consortium name="The Broad Institute Genomics Platform"/>
            <consortium name="The Broad Institute Genome Sequencing Center for Infectious Disease"/>
            <person name="Wu L."/>
            <person name="Ma J."/>
        </authorList>
    </citation>
    <scope>NUCLEOTIDE SEQUENCE [LARGE SCALE GENOMIC DNA]</scope>
    <source>
        <strain evidence="12">JCM 31319</strain>
    </source>
</reference>
<dbReference type="SUPFAM" id="SSF48452">
    <property type="entry name" value="TPR-like"/>
    <property type="match status" value="2"/>
</dbReference>
<dbReference type="SUPFAM" id="SSF55874">
    <property type="entry name" value="ATPase domain of HSP90 chaperone/DNA topoisomerase II/histidine kinase"/>
    <property type="match status" value="1"/>
</dbReference>
<evidence type="ECO:0000256" key="4">
    <source>
        <dbReference type="ARBA" id="ARBA00022679"/>
    </source>
</evidence>
<gene>
    <name evidence="11" type="ORF">ACFQ2O_15810</name>
</gene>
<keyword evidence="8" id="KW-0812">Transmembrane</keyword>
<dbReference type="Pfam" id="PF13181">
    <property type="entry name" value="TPR_8"/>
    <property type="match status" value="2"/>
</dbReference>
<dbReference type="CDD" id="cd00082">
    <property type="entry name" value="HisKA"/>
    <property type="match status" value="1"/>
</dbReference>
<evidence type="ECO:0000259" key="10">
    <source>
        <dbReference type="PROSITE" id="PS50109"/>
    </source>
</evidence>
<feature type="transmembrane region" description="Helical" evidence="8">
    <location>
        <begin position="351"/>
        <end position="373"/>
    </location>
</feature>
<feature type="signal peptide" evidence="9">
    <location>
        <begin position="1"/>
        <end position="22"/>
    </location>
</feature>
<dbReference type="InterPro" id="IPR005467">
    <property type="entry name" value="His_kinase_dom"/>
</dbReference>
<keyword evidence="3" id="KW-0597">Phosphoprotein</keyword>
<keyword evidence="12" id="KW-1185">Reference proteome</keyword>
<dbReference type="CDD" id="cd00075">
    <property type="entry name" value="HATPase"/>
    <property type="match status" value="1"/>
</dbReference>
<dbReference type="EC" id="2.7.13.3" evidence="2"/>
<evidence type="ECO:0000256" key="2">
    <source>
        <dbReference type="ARBA" id="ARBA00012438"/>
    </source>
</evidence>
<dbReference type="InterPro" id="IPR050736">
    <property type="entry name" value="Sensor_HK_Regulatory"/>
</dbReference>
<evidence type="ECO:0000256" key="9">
    <source>
        <dbReference type="SAM" id="SignalP"/>
    </source>
</evidence>
<dbReference type="InterPro" id="IPR019734">
    <property type="entry name" value="TPR_rpt"/>
</dbReference>
<dbReference type="InterPro" id="IPR003594">
    <property type="entry name" value="HATPase_dom"/>
</dbReference>
<dbReference type="InterPro" id="IPR036890">
    <property type="entry name" value="HATPase_C_sf"/>
</dbReference>
<protein>
    <recommendedName>
        <fullName evidence="2">histidine kinase</fullName>
        <ecNumber evidence="2">2.7.13.3</ecNumber>
    </recommendedName>
</protein>
<name>A0ABW3ST85_9BACT</name>
<evidence type="ECO:0000256" key="6">
    <source>
        <dbReference type="ARBA" id="ARBA00023012"/>
    </source>
</evidence>
<evidence type="ECO:0000313" key="12">
    <source>
        <dbReference type="Proteomes" id="UP001597094"/>
    </source>
</evidence>
<evidence type="ECO:0000256" key="5">
    <source>
        <dbReference type="ARBA" id="ARBA00022777"/>
    </source>
</evidence>
<comment type="caution">
    <text evidence="11">The sequence shown here is derived from an EMBL/GenBank/DDBJ whole genome shotgun (WGS) entry which is preliminary data.</text>
</comment>
<dbReference type="EMBL" id="JBHTLD010000164">
    <property type="protein sequence ID" value="MFD1187682.1"/>
    <property type="molecule type" value="Genomic_DNA"/>
</dbReference>
<keyword evidence="11" id="KW-0547">Nucleotide-binding</keyword>
<evidence type="ECO:0000256" key="7">
    <source>
        <dbReference type="PROSITE-ProRule" id="PRU00339"/>
    </source>
</evidence>
<dbReference type="Proteomes" id="UP001597094">
    <property type="component" value="Unassembled WGS sequence"/>
</dbReference>
<dbReference type="PRINTS" id="PR00344">
    <property type="entry name" value="BCTRLSENSOR"/>
</dbReference>
<dbReference type="InterPro" id="IPR004358">
    <property type="entry name" value="Sig_transdc_His_kin-like_C"/>
</dbReference>
<comment type="catalytic activity">
    <reaction evidence="1">
        <text>ATP + protein L-histidine = ADP + protein N-phospho-L-histidine.</text>
        <dbReference type="EC" id="2.7.13.3"/>
    </reaction>
</comment>
<keyword evidence="6" id="KW-0902">Two-component regulatory system</keyword>
<dbReference type="InterPro" id="IPR011990">
    <property type="entry name" value="TPR-like_helical_dom_sf"/>
</dbReference>
<dbReference type="Gene3D" id="3.30.565.10">
    <property type="entry name" value="Histidine kinase-like ATPase, C-terminal domain"/>
    <property type="match status" value="1"/>
</dbReference>
<keyword evidence="9" id="KW-0732">Signal</keyword>
<dbReference type="SMART" id="SM00388">
    <property type="entry name" value="HisKA"/>
    <property type="match status" value="1"/>
</dbReference>
<dbReference type="PANTHER" id="PTHR43711:SF1">
    <property type="entry name" value="HISTIDINE KINASE 1"/>
    <property type="match status" value="1"/>
</dbReference>
<keyword evidence="5" id="KW-0418">Kinase</keyword>
<proteinExistence type="predicted"/>
<feature type="repeat" description="TPR" evidence="7">
    <location>
        <begin position="199"/>
        <end position="232"/>
    </location>
</feature>
<keyword evidence="11" id="KW-0067">ATP-binding</keyword>
<keyword evidence="8" id="KW-1133">Transmembrane helix</keyword>
<dbReference type="PANTHER" id="PTHR43711">
    <property type="entry name" value="TWO-COMPONENT HISTIDINE KINASE"/>
    <property type="match status" value="1"/>
</dbReference>
<dbReference type="RefSeq" id="WP_377529751.1">
    <property type="nucleotide sequence ID" value="NZ_JBHTLD010000164.1"/>
</dbReference>